<organism evidence="3 4">
    <name type="scientific">Cereibacter sphaeroides</name>
    <name type="common">Rhodobacter sphaeroides</name>
    <dbReference type="NCBI Taxonomy" id="1063"/>
    <lineage>
        <taxon>Bacteria</taxon>
        <taxon>Pseudomonadati</taxon>
        <taxon>Pseudomonadota</taxon>
        <taxon>Alphaproteobacteria</taxon>
        <taxon>Rhodobacterales</taxon>
        <taxon>Paracoccaceae</taxon>
        <taxon>Cereibacter</taxon>
    </lineage>
</organism>
<proteinExistence type="predicted"/>
<name>A0AAX1UL23_CERSP</name>
<feature type="transmembrane region" description="Helical" evidence="2">
    <location>
        <begin position="60"/>
        <end position="79"/>
    </location>
</feature>
<gene>
    <name evidence="3" type="ORF">D1114_10485</name>
</gene>
<keyword evidence="2" id="KW-1133">Transmembrane helix</keyword>
<protein>
    <submittedName>
        <fullName evidence="3">Uncharacterized protein</fullName>
    </submittedName>
</protein>
<evidence type="ECO:0000256" key="2">
    <source>
        <dbReference type="SAM" id="Phobius"/>
    </source>
</evidence>
<evidence type="ECO:0000313" key="3">
    <source>
        <dbReference type="EMBL" id="RHZ95228.1"/>
    </source>
</evidence>
<keyword evidence="2" id="KW-0472">Membrane</keyword>
<evidence type="ECO:0000256" key="1">
    <source>
        <dbReference type="SAM" id="MobiDB-lite"/>
    </source>
</evidence>
<dbReference type="Proteomes" id="UP000266305">
    <property type="component" value="Unassembled WGS sequence"/>
</dbReference>
<dbReference type="AlphaFoldDB" id="A0AAX1UL23"/>
<feature type="compositionally biased region" description="Basic and acidic residues" evidence="1">
    <location>
        <begin position="1"/>
        <end position="20"/>
    </location>
</feature>
<feature type="compositionally biased region" description="Low complexity" evidence="1">
    <location>
        <begin position="21"/>
        <end position="46"/>
    </location>
</feature>
<evidence type="ECO:0000313" key="4">
    <source>
        <dbReference type="Proteomes" id="UP000266305"/>
    </source>
</evidence>
<accession>A0AAX1UL23</accession>
<feature type="region of interest" description="Disordered" evidence="1">
    <location>
        <begin position="1"/>
        <end position="49"/>
    </location>
</feature>
<dbReference type="EMBL" id="QWGP01000009">
    <property type="protein sequence ID" value="RHZ95228.1"/>
    <property type="molecule type" value="Genomic_DNA"/>
</dbReference>
<comment type="caution">
    <text evidence="3">The sequence shown here is derived from an EMBL/GenBank/DDBJ whole genome shotgun (WGS) entry which is preliminary data.</text>
</comment>
<reference evidence="3 4" key="1">
    <citation type="submission" date="2018-08" db="EMBL/GenBank/DDBJ databases">
        <title>Draft genome sequence of Rhodobacter sphaeroides FY.</title>
        <authorList>
            <person name="Rayyan A."/>
            <person name="Meyer T.E."/>
            <person name="Kyndt J.A."/>
        </authorList>
    </citation>
    <scope>NUCLEOTIDE SEQUENCE [LARGE SCALE GENOMIC DNA]</scope>
    <source>
        <strain evidence="3 4">FY</strain>
    </source>
</reference>
<dbReference type="RefSeq" id="WP_119000123.1">
    <property type="nucleotide sequence ID" value="NZ_QWGP01000009.1"/>
</dbReference>
<sequence length="85" mass="8550">MKRGRDEATGADPRGPERARAGGAPRDGASGGRAATTGAGSGVVRGIHAPAPRPTAMGGLWLALFLTLPFAALGVLIDFGSRLLQ</sequence>
<keyword evidence="2" id="KW-0812">Transmembrane</keyword>